<keyword evidence="1" id="KW-1133">Transmembrane helix</keyword>
<organism evidence="2 3">
    <name type="scientific">Candidatus Woykebacteria bacterium RIFCSPLOWO2_01_FULL_41_12</name>
    <dbReference type="NCBI Taxonomy" id="1802604"/>
    <lineage>
        <taxon>Bacteria</taxon>
        <taxon>Candidatus Woykeibacteriota</taxon>
    </lineage>
</organism>
<accession>A0A1G1WUY6</accession>
<gene>
    <name evidence="2" type="ORF">A3A57_01750</name>
</gene>
<dbReference type="Proteomes" id="UP000179279">
    <property type="component" value="Unassembled WGS sequence"/>
</dbReference>
<dbReference type="AlphaFoldDB" id="A0A1G1WUY6"/>
<evidence type="ECO:0000256" key="1">
    <source>
        <dbReference type="SAM" id="Phobius"/>
    </source>
</evidence>
<feature type="transmembrane region" description="Helical" evidence="1">
    <location>
        <begin position="27"/>
        <end position="49"/>
    </location>
</feature>
<evidence type="ECO:0000313" key="2">
    <source>
        <dbReference type="EMBL" id="OGY31579.1"/>
    </source>
</evidence>
<evidence type="ECO:0000313" key="3">
    <source>
        <dbReference type="Proteomes" id="UP000179279"/>
    </source>
</evidence>
<name>A0A1G1WUY6_9BACT</name>
<reference evidence="2 3" key="1">
    <citation type="journal article" date="2016" name="Nat. Commun.">
        <title>Thousands of microbial genomes shed light on interconnected biogeochemical processes in an aquifer system.</title>
        <authorList>
            <person name="Anantharaman K."/>
            <person name="Brown C.T."/>
            <person name="Hug L.A."/>
            <person name="Sharon I."/>
            <person name="Castelle C.J."/>
            <person name="Probst A.J."/>
            <person name="Thomas B.C."/>
            <person name="Singh A."/>
            <person name="Wilkins M.J."/>
            <person name="Karaoz U."/>
            <person name="Brodie E.L."/>
            <person name="Williams K.H."/>
            <person name="Hubbard S.S."/>
            <person name="Banfield J.F."/>
        </authorList>
    </citation>
    <scope>NUCLEOTIDE SEQUENCE [LARGE SCALE GENOMIC DNA]</scope>
</reference>
<keyword evidence="1" id="KW-0812">Transmembrane</keyword>
<dbReference type="EMBL" id="MHDA01000030">
    <property type="protein sequence ID" value="OGY31579.1"/>
    <property type="molecule type" value="Genomic_DNA"/>
</dbReference>
<comment type="caution">
    <text evidence="2">The sequence shown here is derived from an EMBL/GenBank/DDBJ whole genome shotgun (WGS) entry which is preliminary data.</text>
</comment>
<proteinExistence type="predicted"/>
<keyword evidence="1" id="KW-0472">Membrane</keyword>
<protein>
    <submittedName>
        <fullName evidence="2">Uncharacterized protein</fullName>
    </submittedName>
</protein>
<sequence>MAQDINLLPEITEEEVRKSTYTRRVNFVAIASLLVIGTILLAVFGYWLFLAANSERLKVQTKNAEEQILSPSLTRKEITRRSLVERLNEAGQFVSSVIPYSESIDKIIKFFSASKVSLTENEFKDSGDQTLIGEFVSPSHFKTLTDKFISEGETENFDNVTLVSLTKEELDEKTGKEGNYIFNLGMKYLKKGISGVTSSSTNQ</sequence>